<protein>
    <recommendedName>
        <fullName evidence="5">SUEL-type lectin domain-containing protein</fullName>
    </recommendedName>
</protein>
<dbReference type="FunFam" id="2.60.120.740:FF:000003">
    <property type="entry name" value="Protein eva-1 homolog C"/>
    <property type="match status" value="1"/>
</dbReference>
<accession>A0A913ZBY0</accession>
<dbReference type="CDD" id="cd22829">
    <property type="entry name" value="Gal_Rha_Lectin_EVA1_EVA1C_rpt2"/>
    <property type="match status" value="1"/>
</dbReference>
<evidence type="ECO:0000256" key="3">
    <source>
        <dbReference type="SAM" id="MobiDB-lite"/>
    </source>
</evidence>
<dbReference type="Proteomes" id="UP000887568">
    <property type="component" value="Unplaced"/>
</dbReference>
<dbReference type="CDD" id="cd22828">
    <property type="entry name" value="Gal_Rha_Lectin_EVA1_EVA1C_rpt1"/>
    <property type="match status" value="1"/>
</dbReference>
<feature type="compositionally biased region" description="Polar residues" evidence="3">
    <location>
        <begin position="462"/>
        <end position="471"/>
    </location>
</feature>
<dbReference type="Pfam" id="PF02140">
    <property type="entry name" value="SUEL_Lectin"/>
    <property type="match status" value="2"/>
</dbReference>
<evidence type="ECO:0000256" key="4">
    <source>
        <dbReference type="SAM" id="Phobius"/>
    </source>
</evidence>
<feature type="transmembrane region" description="Helical" evidence="4">
    <location>
        <begin position="12"/>
        <end position="34"/>
    </location>
</feature>
<evidence type="ECO:0000256" key="1">
    <source>
        <dbReference type="ARBA" id="ARBA00022734"/>
    </source>
</evidence>
<dbReference type="Gene3D" id="2.60.120.740">
    <property type="match status" value="2"/>
</dbReference>
<keyword evidence="4" id="KW-0812">Transmembrane</keyword>
<feature type="transmembrane region" description="Helical" evidence="4">
    <location>
        <begin position="354"/>
        <end position="376"/>
    </location>
</feature>
<feature type="compositionally biased region" description="Polar residues" evidence="3">
    <location>
        <begin position="390"/>
        <end position="405"/>
    </location>
</feature>
<keyword evidence="4" id="KW-0472">Membrane</keyword>
<dbReference type="GO" id="GO:0030246">
    <property type="term" value="F:carbohydrate binding"/>
    <property type="evidence" value="ECO:0007669"/>
    <property type="project" value="UniProtKB-KW"/>
</dbReference>
<dbReference type="OrthoDB" id="5970528at2759"/>
<sequence>MWTRAGGTRPVSYMLLHCIYVSALAAAVCALDLLMSTLRSKFVFACDKDLLTFKCPNSTVITIESANYGRQVPSERMCPYRWSTVGSYQVTQYHENTNCKAVNSHQVIENMCESRQFCKLRVSSDLFGGDPCPGTNKYLDVTYKCKPSVFHNVVVCENSHMMLHCNGKEVLAIHSAGFGRPIAANMKCPSFSMDDIECSSSSSLEEVMKRCHGKRHCTVKASTRIFGEPCQAGTYKYLSVIYTCVSKRIFRKPRRYTGAATVPQNFAVNLTTPSPSFRPDYDSQGGTAYTMTEATDFNQGFVTANDSSGTISSTANTSLSEGPPTRNDQDQASGFFTSLLAAIGSIQLNTEVFVLYVSIGCCIGIIGTLLWCVVRLKCQHYHLKKKMEESGTSSNTTEANRTPPGNGSVLESVRQENRVDINEIWNTPPPSASSVRPENGINATRRWEQASTLPREAHTLPATRNLNSYFP</sequence>
<keyword evidence="1" id="KW-0430">Lectin</keyword>
<evidence type="ECO:0000313" key="7">
    <source>
        <dbReference type="Proteomes" id="UP000887568"/>
    </source>
</evidence>
<dbReference type="OMA" id="SHSMNNY"/>
<dbReference type="AlphaFoldDB" id="A0A913ZBY0"/>
<evidence type="ECO:0000313" key="6">
    <source>
        <dbReference type="EnsemblMetazoa" id="XP_038049282.1"/>
    </source>
</evidence>
<organism evidence="6 7">
    <name type="scientific">Patiria miniata</name>
    <name type="common">Bat star</name>
    <name type="synonym">Asterina miniata</name>
    <dbReference type="NCBI Taxonomy" id="46514"/>
    <lineage>
        <taxon>Eukaryota</taxon>
        <taxon>Metazoa</taxon>
        <taxon>Echinodermata</taxon>
        <taxon>Eleutherozoa</taxon>
        <taxon>Asterozoa</taxon>
        <taxon>Asteroidea</taxon>
        <taxon>Valvatacea</taxon>
        <taxon>Valvatida</taxon>
        <taxon>Asterinidae</taxon>
        <taxon>Patiria</taxon>
    </lineage>
</organism>
<dbReference type="GeneID" id="119722940"/>
<keyword evidence="4" id="KW-1133">Transmembrane helix</keyword>
<dbReference type="PROSITE" id="PS50228">
    <property type="entry name" value="SUEL_LECTIN"/>
    <property type="match status" value="2"/>
</dbReference>
<feature type="region of interest" description="Disordered" evidence="3">
    <location>
        <begin position="447"/>
        <end position="471"/>
    </location>
</feature>
<dbReference type="InterPro" id="IPR000922">
    <property type="entry name" value="Lectin_gal-bd_dom"/>
</dbReference>
<dbReference type="PANTHER" id="PTHR46780">
    <property type="entry name" value="PROTEIN EVA-1"/>
    <property type="match status" value="1"/>
</dbReference>
<evidence type="ECO:0000259" key="5">
    <source>
        <dbReference type="PROSITE" id="PS50228"/>
    </source>
</evidence>
<evidence type="ECO:0000256" key="2">
    <source>
        <dbReference type="ARBA" id="ARBA00022737"/>
    </source>
</evidence>
<feature type="region of interest" description="Disordered" evidence="3">
    <location>
        <begin position="386"/>
        <end position="409"/>
    </location>
</feature>
<dbReference type="EnsemblMetazoa" id="XM_038193354.1">
    <property type="protein sequence ID" value="XP_038049282.1"/>
    <property type="gene ID" value="LOC119722940"/>
</dbReference>
<dbReference type="RefSeq" id="XP_038049282.1">
    <property type="nucleotide sequence ID" value="XM_038193354.1"/>
</dbReference>
<keyword evidence="2" id="KW-0677">Repeat</keyword>
<feature type="domain" description="SUEL-type lectin" evidence="5">
    <location>
        <begin position="155"/>
        <end position="245"/>
    </location>
</feature>
<dbReference type="InterPro" id="IPR043159">
    <property type="entry name" value="Lectin_gal-bd_sf"/>
</dbReference>
<reference evidence="6" key="1">
    <citation type="submission" date="2022-11" db="UniProtKB">
        <authorList>
            <consortium name="EnsemblMetazoa"/>
        </authorList>
    </citation>
    <scope>IDENTIFICATION</scope>
</reference>
<feature type="domain" description="SUEL-type lectin" evidence="5">
    <location>
        <begin position="45"/>
        <end position="146"/>
    </location>
</feature>
<keyword evidence="7" id="KW-1185">Reference proteome</keyword>
<proteinExistence type="predicted"/>
<name>A0A913ZBY0_PATMI</name>